<dbReference type="EMBL" id="HBGU01027940">
    <property type="protein sequence ID" value="CAD9448419.1"/>
    <property type="molecule type" value="Transcribed_RNA"/>
</dbReference>
<evidence type="ECO:0000313" key="3">
    <source>
        <dbReference type="EMBL" id="CAD9448419.1"/>
    </source>
</evidence>
<evidence type="ECO:0000259" key="2">
    <source>
        <dbReference type="Pfam" id="PF04982"/>
    </source>
</evidence>
<dbReference type="Pfam" id="PF04982">
    <property type="entry name" value="TM_HPP"/>
    <property type="match status" value="1"/>
</dbReference>
<feature type="transmembrane region" description="Helical" evidence="1">
    <location>
        <begin position="20"/>
        <end position="47"/>
    </location>
</feature>
<feature type="transmembrane region" description="Helical" evidence="1">
    <location>
        <begin position="67"/>
        <end position="86"/>
    </location>
</feature>
<keyword evidence="1" id="KW-1133">Transmembrane helix</keyword>
<dbReference type="InterPro" id="IPR058581">
    <property type="entry name" value="TM_HPP"/>
</dbReference>
<feature type="domain" description="HPP transmembrane region" evidence="2">
    <location>
        <begin position="47"/>
        <end position="178"/>
    </location>
</feature>
<sequence>MSLSRMGRTTPIPAPPMDEISPLMIFAGLAVACTAIGVAGSALPSYAKAALGVATAFAVLEVANELIPYPLIGAPHAAVATVLFAAPSKPLQETALTVIGGHIIAVALAVLQVKFLPAAAAALVKTLVVALSVGAQKATGTVHPPAVAMAFVWATTGNNDPLKAIGPLIGCSVLIGVQQLWIVLTSSKAKIS</sequence>
<dbReference type="AlphaFoldDB" id="A0A7S2DC71"/>
<name>A0A7S2DC71_9EUKA</name>
<dbReference type="PROSITE" id="PS51257">
    <property type="entry name" value="PROKAR_LIPOPROTEIN"/>
    <property type="match status" value="1"/>
</dbReference>
<accession>A0A7S2DC71</accession>
<gene>
    <name evidence="3" type="ORF">CBRE1094_LOCUS15209</name>
</gene>
<feature type="transmembrane region" description="Helical" evidence="1">
    <location>
        <begin position="98"/>
        <end position="124"/>
    </location>
</feature>
<keyword evidence="1" id="KW-0812">Transmembrane</keyword>
<keyword evidence="1" id="KW-0472">Membrane</keyword>
<reference evidence="3" key="1">
    <citation type="submission" date="2021-01" db="EMBL/GenBank/DDBJ databases">
        <authorList>
            <person name="Corre E."/>
            <person name="Pelletier E."/>
            <person name="Niang G."/>
            <person name="Scheremetjew M."/>
            <person name="Finn R."/>
            <person name="Kale V."/>
            <person name="Holt S."/>
            <person name="Cochrane G."/>
            <person name="Meng A."/>
            <person name="Brown T."/>
            <person name="Cohen L."/>
        </authorList>
    </citation>
    <scope>NUCLEOTIDE SEQUENCE</scope>
    <source>
        <strain evidence="3">UTEX LB 985</strain>
    </source>
</reference>
<proteinExistence type="predicted"/>
<organism evidence="3">
    <name type="scientific">Haptolina brevifila</name>
    <dbReference type="NCBI Taxonomy" id="156173"/>
    <lineage>
        <taxon>Eukaryota</taxon>
        <taxon>Haptista</taxon>
        <taxon>Haptophyta</taxon>
        <taxon>Prymnesiophyceae</taxon>
        <taxon>Prymnesiales</taxon>
        <taxon>Prymnesiaceae</taxon>
        <taxon>Haptolina</taxon>
    </lineage>
</organism>
<evidence type="ECO:0000256" key="1">
    <source>
        <dbReference type="SAM" id="Phobius"/>
    </source>
</evidence>
<protein>
    <recommendedName>
        <fullName evidence="2">HPP transmembrane region domain-containing protein</fullName>
    </recommendedName>
</protein>